<feature type="compositionally biased region" description="Polar residues" evidence="1">
    <location>
        <begin position="34"/>
        <end position="46"/>
    </location>
</feature>
<gene>
    <name evidence="2" type="ORF">DAKH74_014670</name>
</gene>
<evidence type="ECO:0000313" key="3">
    <source>
        <dbReference type="Proteomes" id="UP001377567"/>
    </source>
</evidence>
<dbReference type="AlphaFoldDB" id="A0AAV5RW25"/>
<evidence type="ECO:0000313" key="2">
    <source>
        <dbReference type="EMBL" id="GMM54851.1"/>
    </source>
</evidence>
<feature type="region of interest" description="Disordered" evidence="1">
    <location>
        <begin position="1"/>
        <end position="133"/>
    </location>
</feature>
<sequence length="232" mass="25428">MQQQQSAQLASNRKKKLSKWVKKIMQPAREAPPSATTAAPQHIQGNTSTSTHATATHRRHHNVKPLAEANTSTTQQQLPQHRESPRVLQWDEEPQRPRERSTVQDVISGPSHHHDEDADSSDDNNEDSDSDYASMAPLMSFCSSSVKSSTFSDVHSMQSTRPTVMSTRTVETNSSTVAIPPASILDRARATPTVNHSAAASVASSRPPSSKHFSLQRHNSSHTVNSIITIKS</sequence>
<feature type="compositionally biased region" description="Polar residues" evidence="1">
    <location>
        <begin position="211"/>
        <end position="232"/>
    </location>
</feature>
<feature type="compositionally biased region" description="Acidic residues" evidence="1">
    <location>
        <begin position="117"/>
        <end position="130"/>
    </location>
</feature>
<reference evidence="2 3" key="1">
    <citation type="journal article" date="2023" name="Elife">
        <title>Identification of key yeast species and microbe-microbe interactions impacting larval growth of Drosophila in the wild.</title>
        <authorList>
            <person name="Mure A."/>
            <person name="Sugiura Y."/>
            <person name="Maeda R."/>
            <person name="Honda K."/>
            <person name="Sakurai N."/>
            <person name="Takahashi Y."/>
            <person name="Watada M."/>
            <person name="Katoh T."/>
            <person name="Gotoh A."/>
            <person name="Gotoh Y."/>
            <person name="Taniguchi I."/>
            <person name="Nakamura K."/>
            <person name="Hayashi T."/>
            <person name="Katayama T."/>
            <person name="Uemura T."/>
            <person name="Hattori Y."/>
        </authorList>
    </citation>
    <scope>NUCLEOTIDE SEQUENCE [LARGE SCALE GENOMIC DNA]</scope>
    <source>
        <strain evidence="2 3">KH-74</strain>
    </source>
</reference>
<accession>A0AAV5RW25</accession>
<feature type="compositionally biased region" description="Polar residues" evidence="1">
    <location>
        <begin position="1"/>
        <end position="11"/>
    </location>
</feature>
<feature type="compositionally biased region" description="Polar residues" evidence="1">
    <location>
        <begin position="69"/>
        <end position="79"/>
    </location>
</feature>
<organism evidence="2 3">
    <name type="scientific">Maudiozyma humilis</name>
    <name type="common">Sour dough yeast</name>
    <name type="synonym">Kazachstania humilis</name>
    <dbReference type="NCBI Taxonomy" id="51915"/>
    <lineage>
        <taxon>Eukaryota</taxon>
        <taxon>Fungi</taxon>
        <taxon>Dikarya</taxon>
        <taxon>Ascomycota</taxon>
        <taxon>Saccharomycotina</taxon>
        <taxon>Saccharomycetes</taxon>
        <taxon>Saccharomycetales</taxon>
        <taxon>Saccharomycetaceae</taxon>
        <taxon>Maudiozyma</taxon>
    </lineage>
</organism>
<evidence type="ECO:0000256" key="1">
    <source>
        <dbReference type="SAM" id="MobiDB-lite"/>
    </source>
</evidence>
<keyword evidence="3" id="KW-1185">Reference proteome</keyword>
<name>A0AAV5RW25_MAUHU</name>
<comment type="caution">
    <text evidence="2">The sequence shown here is derived from an EMBL/GenBank/DDBJ whole genome shotgun (WGS) entry which is preliminary data.</text>
</comment>
<feature type="compositionally biased region" description="Basic residues" evidence="1">
    <location>
        <begin position="12"/>
        <end position="22"/>
    </location>
</feature>
<feature type="compositionally biased region" description="Basic and acidic residues" evidence="1">
    <location>
        <begin position="93"/>
        <end position="102"/>
    </location>
</feature>
<feature type="region of interest" description="Disordered" evidence="1">
    <location>
        <begin position="199"/>
        <end position="232"/>
    </location>
</feature>
<feature type="compositionally biased region" description="Low complexity" evidence="1">
    <location>
        <begin position="199"/>
        <end position="210"/>
    </location>
</feature>
<proteinExistence type="predicted"/>
<dbReference type="EMBL" id="BTGD01000003">
    <property type="protein sequence ID" value="GMM54851.1"/>
    <property type="molecule type" value="Genomic_DNA"/>
</dbReference>
<dbReference type="Proteomes" id="UP001377567">
    <property type="component" value="Unassembled WGS sequence"/>
</dbReference>
<protein>
    <submittedName>
        <fullName evidence="2">Uncharacterized protein</fullName>
    </submittedName>
</protein>